<dbReference type="InterPro" id="IPR051532">
    <property type="entry name" value="Ester_Hydrolysis_Enzymes"/>
</dbReference>
<protein>
    <submittedName>
        <fullName evidence="2">GDSL-type esterase/lipase family protein</fullName>
    </submittedName>
</protein>
<keyword evidence="3" id="KW-1185">Reference proteome</keyword>
<dbReference type="Pfam" id="PF13472">
    <property type="entry name" value="Lipase_GDSL_2"/>
    <property type="match status" value="1"/>
</dbReference>
<dbReference type="InterPro" id="IPR013830">
    <property type="entry name" value="SGNH_hydro"/>
</dbReference>
<dbReference type="InterPro" id="IPR036514">
    <property type="entry name" value="SGNH_hydro_sf"/>
</dbReference>
<evidence type="ECO:0000259" key="1">
    <source>
        <dbReference type="Pfam" id="PF13472"/>
    </source>
</evidence>
<evidence type="ECO:0000313" key="2">
    <source>
        <dbReference type="EMBL" id="MCP9611849.1"/>
    </source>
</evidence>
<reference evidence="2 3" key="1">
    <citation type="submission" date="2022-07" db="EMBL/GenBank/DDBJ databases">
        <title>Fecal culturing of patients with breast cancer.</title>
        <authorList>
            <person name="Teng N.M.Y."/>
            <person name="Kiu R."/>
            <person name="Evans R."/>
            <person name="Baker D.J."/>
            <person name="Zenner C."/>
            <person name="Robinson S.D."/>
            <person name="Hall L.J."/>
        </authorList>
    </citation>
    <scope>NUCLEOTIDE SEQUENCE [LARGE SCALE GENOMIC DNA]</scope>
    <source>
        <strain evidence="2 3">LH1063</strain>
    </source>
</reference>
<feature type="domain" description="SGNH hydrolase-type esterase" evidence="1">
    <location>
        <begin position="48"/>
        <end position="207"/>
    </location>
</feature>
<name>A0ABT1MHJ9_9BACT</name>
<sequence length="221" mass="25308">MKKYIFILLGCVLAFPLIAQGRKYSTFYQQRVTLFEALPITADDIVFIGNSIINGCEWSELFDNKRIKNRGISGDVCLGVYDRLMPVLKGKPSKIFILIGTNDLSKGVSSDTIVYRIGMIVGKIKEESPSTVIYLQSILPVNDCYGMFKDHTAHWKDVKLINDRLKQLTEKEGIRYIDLYSFFVEENSEKMNPAYTNDGLHLLGKGYLLWRDIIMPYVLEE</sequence>
<dbReference type="Proteomes" id="UP001205603">
    <property type="component" value="Unassembled WGS sequence"/>
</dbReference>
<organism evidence="2 3">
    <name type="scientific">Coprobacter tertius</name>
    <dbReference type="NCBI Taxonomy" id="2944915"/>
    <lineage>
        <taxon>Bacteria</taxon>
        <taxon>Pseudomonadati</taxon>
        <taxon>Bacteroidota</taxon>
        <taxon>Bacteroidia</taxon>
        <taxon>Bacteroidales</taxon>
        <taxon>Barnesiellaceae</taxon>
        <taxon>Coprobacter</taxon>
    </lineage>
</organism>
<dbReference type="SUPFAM" id="SSF52266">
    <property type="entry name" value="SGNH hydrolase"/>
    <property type="match status" value="1"/>
</dbReference>
<dbReference type="EMBL" id="JANDHW010000005">
    <property type="protein sequence ID" value="MCP9611849.1"/>
    <property type="molecule type" value="Genomic_DNA"/>
</dbReference>
<evidence type="ECO:0000313" key="3">
    <source>
        <dbReference type="Proteomes" id="UP001205603"/>
    </source>
</evidence>
<dbReference type="Gene3D" id="3.40.50.1110">
    <property type="entry name" value="SGNH hydrolase"/>
    <property type="match status" value="1"/>
</dbReference>
<dbReference type="PANTHER" id="PTHR30383:SF5">
    <property type="entry name" value="SGNH HYDROLASE-TYPE ESTERASE DOMAIN-CONTAINING PROTEIN"/>
    <property type="match status" value="1"/>
</dbReference>
<accession>A0ABT1MHJ9</accession>
<comment type="caution">
    <text evidence="2">The sequence shown here is derived from an EMBL/GenBank/DDBJ whole genome shotgun (WGS) entry which is preliminary data.</text>
</comment>
<gene>
    <name evidence="2" type="ORF">NMU02_07065</name>
</gene>
<proteinExistence type="predicted"/>
<dbReference type="RefSeq" id="WP_255026916.1">
    <property type="nucleotide sequence ID" value="NZ_JANDHW010000005.1"/>
</dbReference>
<dbReference type="PANTHER" id="PTHR30383">
    <property type="entry name" value="THIOESTERASE 1/PROTEASE 1/LYSOPHOSPHOLIPASE L1"/>
    <property type="match status" value="1"/>
</dbReference>